<dbReference type="AlphaFoldDB" id="A0AAV4P9B0"/>
<sequence length="107" mass="11844">MGAEGSQKNGPCRHIRQQAASLRGDTRPSVGVGVPLGRPPVRTASPKNTGSMDCMGFPTRFPAQCLLAATNNFVLFIQRVYLVFNLRLSVLLDVSWHWMCLQRISDE</sequence>
<comment type="caution">
    <text evidence="2">The sequence shown here is derived from an EMBL/GenBank/DDBJ whole genome shotgun (WGS) entry which is preliminary data.</text>
</comment>
<evidence type="ECO:0000313" key="2">
    <source>
        <dbReference type="EMBL" id="GIX92519.1"/>
    </source>
</evidence>
<feature type="region of interest" description="Disordered" evidence="1">
    <location>
        <begin position="1"/>
        <end position="49"/>
    </location>
</feature>
<feature type="compositionally biased region" description="Low complexity" evidence="1">
    <location>
        <begin position="27"/>
        <end position="42"/>
    </location>
</feature>
<evidence type="ECO:0000256" key="1">
    <source>
        <dbReference type="SAM" id="MobiDB-lite"/>
    </source>
</evidence>
<accession>A0AAV4P9B0</accession>
<name>A0AAV4P9B0_CAEEX</name>
<gene>
    <name evidence="2" type="ORF">CEXT_76211</name>
</gene>
<keyword evidence="3" id="KW-1185">Reference proteome</keyword>
<evidence type="ECO:0000313" key="3">
    <source>
        <dbReference type="Proteomes" id="UP001054945"/>
    </source>
</evidence>
<protein>
    <submittedName>
        <fullName evidence="2">Uncharacterized protein</fullName>
    </submittedName>
</protein>
<dbReference type="Proteomes" id="UP001054945">
    <property type="component" value="Unassembled WGS sequence"/>
</dbReference>
<organism evidence="2 3">
    <name type="scientific">Caerostris extrusa</name>
    <name type="common">Bark spider</name>
    <name type="synonym">Caerostris bankana</name>
    <dbReference type="NCBI Taxonomy" id="172846"/>
    <lineage>
        <taxon>Eukaryota</taxon>
        <taxon>Metazoa</taxon>
        <taxon>Ecdysozoa</taxon>
        <taxon>Arthropoda</taxon>
        <taxon>Chelicerata</taxon>
        <taxon>Arachnida</taxon>
        <taxon>Araneae</taxon>
        <taxon>Araneomorphae</taxon>
        <taxon>Entelegynae</taxon>
        <taxon>Araneoidea</taxon>
        <taxon>Araneidae</taxon>
        <taxon>Caerostris</taxon>
    </lineage>
</organism>
<dbReference type="EMBL" id="BPLR01004133">
    <property type="protein sequence ID" value="GIX92519.1"/>
    <property type="molecule type" value="Genomic_DNA"/>
</dbReference>
<proteinExistence type="predicted"/>
<reference evidence="2 3" key="1">
    <citation type="submission" date="2021-06" db="EMBL/GenBank/DDBJ databases">
        <title>Caerostris extrusa draft genome.</title>
        <authorList>
            <person name="Kono N."/>
            <person name="Arakawa K."/>
        </authorList>
    </citation>
    <scope>NUCLEOTIDE SEQUENCE [LARGE SCALE GENOMIC DNA]</scope>
</reference>